<evidence type="ECO:0000313" key="2">
    <source>
        <dbReference type="EMBL" id="VDN28916.1"/>
    </source>
</evidence>
<protein>
    <submittedName>
        <fullName evidence="2">Uncharacterized protein</fullName>
    </submittedName>
</protein>
<feature type="compositionally biased region" description="Basic residues" evidence="1">
    <location>
        <begin position="44"/>
        <end position="57"/>
    </location>
</feature>
<feature type="compositionally biased region" description="Polar residues" evidence="1">
    <location>
        <begin position="1"/>
        <end position="15"/>
    </location>
</feature>
<feature type="region of interest" description="Disordered" evidence="1">
    <location>
        <begin position="1"/>
        <end position="58"/>
    </location>
</feature>
<name>A0A3P7QDZ9_CYLGO</name>
<proteinExistence type="predicted"/>
<dbReference type="AlphaFoldDB" id="A0A3P7QDZ9"/>
<reference evidence="2 3" key="1">
    <citation type="submission" date="2018-11" db="EMBL/GenBank/DDBJ databases">
        <authorList>
            <consortium name="Pathogen Informatics"/>
        </authorList>
    </citation>
    <scope>NUCLEOTIDE SEQUENCE [LARGE SCALE GENOMIC DNA]</scope>
</reference>
<dbReference type="Proteomes" id="UP000271889">
    <property type="component" value="Unassembled WGS sequence"/>
</dbReference>
<keyword evidence="3" id="KW-1185">Reference proteome</keyword>
<accession>A0A3P7QDZ9</accession>
<feature type="compositionally biased region" description="Polar residues" evidence="1">
    <location>
        <begin position="26"/>
        <end position="35"/>
    </location>
</feature>
<evidence type="ECO:0000313" key="3">
    <source>
        <dbReference type="Proteomes" id="UP000271889"/>
    </source>
</evidence>
<dbReference type="EMBL" id="UYRV01114487">
    <property type="protein sequence ID" value="VDN28916.1"/>
    <property type="molecule type" value="Genomic_DNA"/>
</dbReference>
<gene>
    <name evidence="2" type="ORF">CGOC_LOCUS11102</name>
</gene>
<evidence type="ECO:0000256" key="1">
    <source>
        <dbReference type="SAM" id="MobiDB-lite"/>
    </source>
</evidence>
<sequence length="78" mass="8423">MLGLRPTSSHLSSCNMEFETADDASSVASEHSNGRYSPAADRRHGGRHRLTNVRKRRGEGEGSVITLIAEICAAGVRE</sequence>
<organism evidence="2 3">
    <name type="scientific">Cylicostephanus goldi</name>
    <name type="common">Nematode worm</name>
    <dbReference type="NCBI Taxonomy" id="71465"/>
    <lineage>
        <taxon>Eukaryota</taxon>
        <taxon>Metazoa</taxon>
        <taxon>Ecdysozoa</taxon>
        <taxon>Nematoda</taxon>
        <taxon>Chromadorea</taxon>
        <taxon>Rhabditida</taxon>
        <taxon>Rhabditina</taxon>
        <taxon>Rhabditomorpha</taxon>
        <taxon>Strongyloidea</taxon>
        <taxon>Strongylidae</taxon>
        <taxon>Cylicostephanus</taxon>
    </lineage>
</organism>